<dbReference type="STRING" id="1748243.Tel_12070"/>
<dbReference type="Proteomes" id="UP000055136">
    <property type="component" value="Chromosome"/>
</dbReference>
<gene>
    <name evidence="2" type="ORF">Tel_12070</name>
</gene>
<dbReference type="AlphaFoldDB" id="A0A0S2TF78"/>
<feature type="region of interest" description="Disordered" evidence="1">
    <location>
        <begin position="617"/>
        <end position="643"/>
    </location>
</feature>
<dbReference type="KEGG" id="tee:Tel_12070"/>
<evidence type="ECO:0000256" key="1">
    <source>
        <dbReference type="SAM" id="MobiDB-lite"/>
    </source>
</evidence>
<keyword evidence="3" id="KW-1185">Reference proteome</keyword>
<organism evidence="2 3">
    <name type="scientific">Candidatus Tenderia electrophaga</name>
    <dbReference type="NCBI Taxonomy" id="1748243"/>
    <lineage>
        <taxon>Bacteria</taxon>
        <taxon>Pseudomonadati</taxon>
        <taxon>Pseudomonadota</taxon>
        <taxon>Gammaproteobacteria</taxon>
        <taxon>Candidatus Tenderiales</taxon>
        <taxon>Candidatus Tenderiaceae</taxon>
        <taxon>Candidatus Tenderia</taxon>
    </lineage>
</organism>
<name>A0A0S2TF78_9GAMM</name>
<protein>
    <submittedName>
        <fullName evidence="2">Uncharacterized protein</fullName>
    </submittedName>
</protein>
<proteinExistence type="predicted"/>
<evidence type="ECO:0000313" key="2">
    <source>
        <dbReference type="EMBL" id="ALP53809.1"/>
    </source>
</evidence>
<sequence>MNKITTGPAREKIDLAELQQAKPQGTIITDDRRRRPLWFDGRFLDAQALNAEQNYFLARQADYGRVAGFGVITGLGVRAHSEKARTVVIDAGHGLTPSGSQVVLPEQLSVDLANVAEGQQLDASFGLSEIPRASPFNRSGLYIVALRTVEYTGNPISSYPTHVDAPRTTHDGSVIEATAVTLIPYPDPGAATELEQRRSHVAREIFYEESLKGQPEDVLPLAMLALDHGIIRWLDMFMVRREIAQRERNVWGLGISPRPLRAAHLRQYSVQLNELQQQLGSGARISASEHFPVLPPAGPMPASGVNGDDFSHSFFPAEMDVELSIVPEDELPALLEDAMLLPPLDLELTGAAQESTSVLVVMPVPRHQFRSLSQSLPTISRELPAAQPGMIAKRKPITALSQLLSRRRVTAMTPAEASADSQWRTELSKLSQLWYLRRRNLHYKAEVTSWSVEIRSAEREFEEKVTERINGLNLKTRFNSLLSRATTTAAAELTSFLASPMMLGGSDAAVRAAVTELEKAEEVDSRDVMKVAERFSEPGFGEGLARLEKADEHFSGNTRVMENLAKSGKLPELDRLSRTLPKAEFETLTKELADAGSGNDAAAVEKVSKVIEEKAGTTEVRSGPVVNKPVSFNPRIGSTLTRR</sequence>
<evidence type="ECO:0000313" key="3">
    <source>
        <dbReference type="Proteomes" id="UP000055136"/>
    </source>
</evidence>
<reference evidence="2" key="1">
    <citation type="submission" date="2015-10" db="EMBL/GenBank/DDBJ databases">
        <title>Description of Candidatus Tenderia electrophaga gen. nov, sp. nov., an Uncultivated Electroautotroph from a Biocathode Enrichment.</title>
        <authorList>
            <person name="Eddie B.J."/>
            <person name="Malanoski A.P."/>
            <person name="Wang Z."/>
            <person name="Hall R.J."/>
            <person name="Oh S.D."/>
            <person name="Heiner C."/>
            <person name="Lin B."/>
            <person name="Strycharz-Glaven S.M."/>
        </authorList>
    </citation>
    <scope>NUCLEOTIDE SEQUENCE [LARGE SCALE GENOMIC DNA]</scope>
    <source>
        <strain evidence="2">NRL1</strain>
    </source>
</reference>
<dbReference type="EMBL" id="CP013099">
    <property type="protein sequence ID" value="ALP53809.1"/>
    <property type="molecule type" value="Genomic_DNA"/>
</dbReference>
<accession>A0A0S2TF78</accession>